<evidence type="ECO:0000256" key="2">
    <source>
        <dbReference type="ARBA" id="ARBA00022448"/>
    </source>
</evidence>
<sequence>MDQIYIIIVGLLFCLAFFDLVVGVSNDAVNFLNSAIGSNAAKWRTIMIIASVGIMLGAMTSGGMMEVARKGIFNPQYFYFNEIMVIFLAVMITDIILLDVFNTFGMPTSTTVSIVFEILGASFALSVIKVLEDGLPMNILFNHDNPEAGITGFMNWEKAGDIVYSILLSVVIAFTVGALVQFISRFFFSFRYDNRLKFAGSIFSGVAFAAILYFLIFKGMGSVVKDVDPNQMNLFQQNFKYFYDWVAINIPVFLFITFIISSITLFLLQKWHVNPLRMVVLFGTFSLAMAFAGNDLVNFIGVPIAGWQAFNLWNQSAAAPTDLLMTGLAGKVATPYFMLLMAGIVMSLTLWFSKKAKTVTETEIKLGAQSEVAERFKPNYVARAIVNSSSSINKELIKVLPASLIARLNLKFTAVDVTENEKAVAHFDLVRASVNLVTASVLIAIATDLKLPLSTTYVSFMVAMGTSLADRAWGRESAVYRVAGVMNVIGGWFLTALTASSVAALFAAIMYYGGIYGISFLALLVVFSIYKTSKLHTNKLKRDKLSETREAINYKDVNETLGLLTENVESSLGEIKRTLELTNIGITKENRRALNDANDKLNDLNLKYSMVKNGLFKIIKKNHSNETTSAHLYVLTYDLMQDILQSLTLIVESATVHVKNNHKPLTKEQCKHLGVIKYLLSDYLTYLRETIAARDFSDARLEELITRKNNFLREIEEATSQQINGIMNKKYGFKNTSLYFTLLLEMKDLVAVAARFLKLYTRISKEGKLTK</sequence>
<feature type="transmembrane region" description="Helical" evidence="6">
    <location>
        <begin position="196"/>
        <end position="216"/>
    </location>
</feature>
<comment type="similarity">
    <text evidence="6">Belongs to the inorganic phosphate transporter (PiT) (TC 2.A.20) family.</text>
</comment>
<evidence type="ECO:0000256" key="6">
    <source>
        <dbReference type="RuleBase" id="RU363058"/>
    </source>
</evidence>
<organism evidence="7 8">
    <name type="scientific">Candidatus Ornithobacterium hominis</name>
    <dbReference type="NCBI Taxonomy" id="2497989"/>
    <lineage>
        <taxon>Bacteria</taxon>
        <taxon>Pseudomonadati</taxon>
        <taxon>Bacteroidota</taxon>
        <taxon>Flavobacteriia</taxon>
        <taxon>Flavobacteriales</taxon>
        <taxon>Weeksellaceae</taxon>
        <taxon>Ornithobacterium</taxon>
    </lineage>
</organism>
<accession>A0A383TVQ7</accession>
<keyword evidence="4 6" id="KW-1133">Transmembrane helix</keyword>
<feature type="transmembrane region" description="Helical" evidence="6">
    <location>
        <begin position="242"/>
        <end position="268"/>
    </location>
</feature>
<dbReference type="GO" id="GO:0016020">
    <property type="term" value="C:membrane"/>
    <property type="evidence" value="ECO:0007669"/>
    <property type="project" value="UniProtKB-SubCell"/>
</dbReference>
<dbReference type="InterPro" id="IPR001204">
    <property type="entry name" value="Phos_transporter"/>
</dbReference>
<feature type="transmembrane region" description="Helical" evidence="6">
    <location>
        <begin position="275"/>
        <end position="293"/>
    </location>
</feature>
<feature type="transmembrane region" description="Helical" evidence="6">
    <location>
        <begin position="162"/>
        <end position="184"/>
    </location>
</feature>
<dbReference type="PANTHER" id="PTHR11101:SF16">
    <property type="entry name" value="PHOSPHATE TRANSPORTER"/>
    <property type="match status" value="1"/>
</dbReference>
<dbReference type="AlphaFoldDB" id="A0A383TVQ7"/>
<protein>
    <recommendedName>
        <fullName evidence="6">Phosphate transporter</fullName>
    </recommendedName>
</protein>
<evidence type="ECO:0000256" key="5">
    <source>
        <dbReference type="ARBA" id="ARBA00023136"/>
    </source>
</evidence>
<evidence type="ECO:0000313" key="8">
    <source>
        <dbReference type="Proteomes" id="UP000262142"/>
    </source>
</evidence>
<evidence type="ECO:0000256" key="4">
    <source>
        <dbReference type="ARBA" id="ARBA00022989"/>
    </source>
</evidence>
<dbReference type="EMBL" id="UNSC01000001">
    <property type="protein sequence ID" value="SZD70913.1"/>
    <property type="molecule type" value="Genomic_DNA"/>
</dbReference>
<keyword evidence="3 6" id="KW-0812">Transmembrane</keyword>
<feature type="transmembrane region" description="Helical" evidence="6">
    <location>
        <begin position="110"/>
        <end position="131"/>
    </location>
</feature>
<dbReference type="GO" id="GO:0035435">
    <property type="term" value="P:phosphate ion transmembrane transport"/>
    <property type="evidence" value="ECO:0007669"/>
    <property type="project" value="TreeGrafter"/>
</dbReference>
<feature type="transmembrane region" description="Helical" evidence="6">
    <location>
        <begin position="77"/>
        <end position="98"/>
    </location>
</feature>
<feature type="transmembrane region" description="Helical" evidence="6">
    <location>
        <begin position="45"/>
        <end position="65"/>
    </location>
</feature>
<keyword evidence="5 6" id="KW-0472">Membrane</keyword>
<dbReference type="PANTHER" id="PTHR11101">
    <property type="entry name" value="PHOSPHATE TRANSPORTER"/>
    <property type="match status" value="1"/>
</dbReference>
<evidence type="ECO:0000256" key="3">
    <source>
        <dbReference type="ARBA" id="ARBA00022692"/>
    </source>
</evidence>
<keyword evidence="6" id="KW-0592">Phosphate transport</keyword>
<name>A0A383TVQ7_9FLAO</name>
<dbReference type="OrthoDB" id="1110016at2"/>
<feature type="transmembrane region" description="Helical" evidence="6">
    <location>
        <begin position="333"/>
        <end position="352"/>
    </location>
</feature>
<dbReference type="Pfam" id="PF01384">
    <property type="entry name" value="PHO4"/>
    <property type="match status" value="1"/>
</dbReference>
<gene>
    <name evidence="7" type="ORF">SAMEA104719789_00003</name>
</gene>
<evidence type="ECO:0000313" key="7">
    <source>
        <dbReference type="EMBL" id="SZD70913.1"/>
    </source>
</evidence>
<feature type="transmembrane region" description="Helical" evidence="6">
    <location>
        <begin position="515"/>
        <end position="532"/>
    </location>
</feature>
<evidence type="ECO:0000256" key="1">
    <source>
        <dbReference type="ARBA" id="ARBA00004141"/>
    </source>
</evidence>
<keyword evidence="2 6" id="KW-0813">Transport</keyword>
<comment type="subcellular location">
    <subcellularLocation>
        <location evidence="1 6">Membrane</location>
        <topology evidence="1 6">Multi-pass membrane protein</topology>
    </subcellularLocation>
</comment>
<feature type="transmembrane region" description="Helical" evidence="6">
    <location>
        <begin position="6"/>
        <end position="24"/>
    </location>
</feature>
<reference evidence="7 8" key="1">
    <citation type="submission" date="2018-09" db="EMBL/GenBank/DDBJ databases">
        <authorList>
            <consortium name="Pathogen Informatics"/>
        </authorList>
    </citation>
    <scope>NUCLEOTIDE SEQUENCE [LARGE SCALE GENOMIC DNA]</scope>
    <source>
        <strain evidence="7 8">OH-22767</strain>
    </source>
</reference>
<feature type="transmembrane region" description="Helical" evidence="6">
    <location>
        <begin position="485"/>
        <end position="509"/>
    </location>
</feature>
<dbReference type="Proteomes" id="UP000262142">
    <property type="component" value="Unassembled WGS sequence"/>
</dbReference>
<keyword evidence="8" id="KW-1185">Reference proteome</keyword>
<dbReference type="RefSeq" id="WP_119058652.1">
    <property type="nucleotide sequence ID" value="NZ_UNSC01000001.1"/>
</dbReference>
<dbReference type="GO" id="GO:0005315">
    <property type="term" value="F:phosphate transmembrane transporter activity"/>
    <property type="evidence" value="ECO:0007669"/>
    <property type="project" value="InterPro"/>
</dbReference>
<proteinExistence type="inferred from homology"/>